<dbReference type="InterPro" id="IPR001375">
    <property type="entry name" value="Peptidase_S9_cat"/>
</dbReference>
<evidence type="ECO:0000313" key="4">
    <source>
        <dbReference type="Proteomes" id="UP000181980"/>
    </source>
</evidence>
<dbReference type="STRING" id="561176.SAMN04488561_2517"/>
<dbReference type="PANTHER" id="PTHR11731">
    <property type="entry name" value="PROTEASE FAMILY S9B,C DIPEPTIDYL-PEPTIDASE IV-RELATED"/>
    <property type="match status" value="1"/>
</dbReference>
<dbReference type="Gene3D" id="3.40.50.1820">
    <property type="entry name" value="alpha/beta hydrolase"/>
    <property type="match status" value="1"/>
</dbReference>
<evidence type="ECO:0000259" key="1">
    <source>
        <dbReference type="Pfam" id="PF00326"/>
    </source>
</evidence>
<dbReference type="GO" id="GO:0008236">
    <property type="term" value="F:serine-type peptidase activity"/>
    <property type="evidence" value="ECO:0007669"/>
    <property type="project" value="InterPro"/>
</dbReference>
<keyword evidence="3" id="KW-0378">Hydrolase</keyword>
<keyword evidence="3" id="KW-0031">Aminopeptidase</keyword>
<dbReference type="Proteomes" id="UP000181980">
    <property type="component" value="Unassembled WGS sequence"/>
</dbReference>
<organism evidence="3 4">
    <name type="scientific">Jiangella alba</name>
    <dbReference type="NCBI Taxonomy" id="561176"/>
    <lineage>
        <taxon>Bacteria</taxon>
        <taxon>Bacillati</taxon>
        <taxon>Actinomycetota</taxon>
        <taxon>Actinomycetes</taxon>
        <taxon>Jiangellales</taxon>
        <taxon>Jiangellaceae</taxon>
        <taxon>Jiangella</taxon>
    </lineage>
</organism>
<accession>A0A1H5LD37</accession>
<gene>
    <name evidence="3" type="ORF">SAMN04488561_2517</name>
</gene>
<dbReference type="PANTHER" id="PTHR11731:SF118">
    <property type="entry name" value="BLR1971 PROTEIN"/>
    <property type="match status" value="1"/>
</dbReference>
<dbReference type="SUPFAM" id="SSF82171">
    <property type="entry name" value="DPP6 N-terminal domain-like"/>
    <property type="match status" value="1"/>
</dbReference>
<sequence length="755" mass="82948">MTTTDLAARYARAEALLPHHLRGLITSPQVRPEWIPDTDTFWYRNVTSDGAEFVLVDAETACRRPAFDHERVAAALGGVLGEEADPAALPFDAIEPRDGAVRVAVGEQLIEISLDDYTATRLGPIRPGEAPSPDGRWAVVQRDHDLYLRDTVADTERRLTTDGVDGHAYGGMNDQVAALVMQENLGFTQPPLVVWSPDSTRFITHRLDQRGLDFMHLVRSAPFDGGRPTLLSYRYGLPGDENLPTAEFFVFDAASGESVQAKSEPIFMPFVPAIAYGWVWWSDDGSAVHWLANDRGDHHVGLYRLDPDTGAVSLLVEESSDSQILYGPQQMDRNVRTLSTGEVLWWSQRSGWGHLYRYGADGTVTTLTSGDWLVRDVVSIDEDARRVVFTGAGREPGSDPYLRELYSVSLDGGDITAITADGLDHDPRPSPSGRYVVDVAARWDVPAVSVLRDRTGAVVLELERADASALAATGWSAPERALVKAADGETDLYCAVYRPHDLDPDRTYPVLDCVYPGPQMSCAPLRFPLSGGPNVGASMAFNVPESFAALGFVVVVVDGRGSAMRSRAFQDQARVAGGTAFVDDHVTAIRQLAAARPWMDLDRVGIYGYSAGGYASARALLQAPDFYQVAVSSGGNHDNRINHSWWGEKYFGLTGDFDFAAQANASLAEDLTGRLLLVHGEMDDNATPHGTMRLVDALIRANKDFDLLIVPNADHHMMVNRAYFLRRRWDYFVRHLMGSAPPPYRVGDVPIEVYR</sequence>
<protein>
    <submittedName>
        <fullName evidence="3">Dipeptidyl aminopeptidase/acylaminoacyl peptidase</fullName>
    </submittedName>
</protein>
<evidence type="ECO:0000313" key="3">
    <source>
        <dbReference type="EMBL" id="SEE74467.1"/>
    </source>
</evidence>
<keyword evidence="3" id="KW-0645">Protease</keyword>
<dbReference type="AlphaFoldDB" id="A0A1H5LD37"/>
<name>A0A1H5LD37_9ACTN</name>
<dbReference type="GO" id="GO:0006508">
    <property type="term" value="P:proteolysis"/>
    <property type="evidence" value="ECO:0007669"/>
    <property type="project" value="InterPro"/>
</dbReference>
<reference evidence="4" key="1">
    <citation type="submission" date="2016-10" db="EMBL/GenBank/DDBJ databases">
        <authorList>
            <person name="Varghese N."/>
            <person name="Submissions S."/>
        </authorList>
    </citation>
    <scope>NUCLEOTIDE SEQUENCE [LARGE SCALE GENOMIC DNA]</scope>
    <source>
        <strain evidence="4">DSM 45237</strain>
    </source>
</reference>
<keyword evidence="4" id="KW-1185">Reference proteome</keyword>
<feature type="domain" description="Dipeptidylpeptidase IV N-terminal" evidence="2">
    <location>
        <begin position="132"/>
        <end position="446"/>
    </location>
</feature>
<dbReference type="InterPro" id="IPR029058">
    <property type="entry name" value="AB_hydrolase_fold"/>
</dbReference>
<dbReference type="EMBL" id="FNUC01000003">
    <property type="protein sequence ID" value="SEE74467.1"/>
    <property type="molecule type" value="Genomic_DNA"/>
</dbReference>
<proteinExistence type="predicted"/>
<feature type="domain" description="Peptidase S9 prolyl oligopeptidase catalytic" evidence="1">
    <location>
        <begin position="544"/>
        <end position="736"/>
    </location>
</feature>
<dbReference type="Pfam" id="PF00326">
    <property type="entry name" value="Peptidase_S9"/>
    <property type="match status" value="1"/>
</dbReference>
<dbReference type="GO" id="GO:0004177">
    <property type="term" value="F:aminopeptidase activity"/>
    <property type="evidence" value="ECO:0007669"/>
    <property type="project" value="UniProtKB-KW"/>
</dbReference>
<evidence type="ECO:0000259" key="2">
    <source>
        <dbReference type="Pfam" id="PF00930"/>
    </source>
</evidence>
<dbReference type="RefSeq" id="WP_069115072.1">
    <property type="nucleotide sequence ID" value="NZ_FNUC01000003.1"/>
</dbReference>
<dbReference type="Gene3D" id="2.140.10.30">
    <property type="entry name" value="Dipeptidylpeptidase IV, N-terminal domain"/>
    <property type="match status" value="1"/>
</dbReference>
<dbReference type="SUPFAM" id="SSF53474">
    <property type="entry name" value="alpha/beta-Hydrolases"/>
    <property type="match status" value="1"/>
</dbReference>
<dbReference type="InterPro" id="IPR002469">
    <property type="entry name" value="Peptidase_S9B_N"/>
</dbReference>
<dbReference type="Pfam" id="PF00930">
    <property type="entry name" value="DPPIV_N"/>
    <property type="match status" value="1"/>
</dbReference>
<dbReference type="InterPro" id="IPR050278">
    <property type="entry name" value="Serine_Prot_S9B/DPPIV"/>
</dbReference>